<accession>A0A8J3WH61</accession>
<keyword evidence="3" id="KW-1185">Reference proteome</keyword>
<feature type="compositionally biased region" description="Basic and acidic residues" evidence="1">
    <location>
        <begin position="64"/>
        <end position="87"/>
    </location>
</feature>
<sequence length="87" mass="9269">MAIAKTSVSLPEWVLTLARKHAETSNISLSALVQRGILREIAASHNQEARASVYGTAAVTGQENDERATGEDIRQASRRHDEGGAAA</sequence>
<dbReference type="OrthoDB" id="3540793at2"/>
<reference evidence="2" key="1">
    <citation type="submission" date="2021-01" db="EMBL/GenBank/DDBJ databases">
        <title>Whole genome shotgun sequence of Planobispora rosea NBRC 15558.</title>
        <authorList>
            <person name="Komaki H."/>
            <person name="Tamura T."/>
        </authorList>
    </citation>
    <scope>NUCLEOTIDE SEQUENCE</scope>
    <source>
        <strain evidence="2">NBRC 15558</strain>
    </source>
</reference>
<dbReference type="AlphaFoldDB" id="A0A8J3WH61"/>
<evidence type="ECO:0000256" key="1">
    <source>
        <dbReference type="SAM" id="MobiDB-lite"/>
    </source>
</evidence>
<gene>
    <name evidence="2" type="ORF">Pro02_75860</name>
</gene>
<name>A0A8J3WH61_PLARO</name>
<dbReference type="EMBL" id="BOOI01000111">
    <property type="protein sequence ID" value="GIH89178.1"/>
    <property type="molecule type" value="Genomic_DNA"/>
</dbReference>
<proteinExistence type="predicted"/>
<dbReference type="RefSeq" id="WP_068922328.1">
    <property type="nucleotide sequence ID" value="NZ_BMQP01000081.1"/>
</dbReference>
<evidence type="ECO:0000313" key="3">
    <source>
        <dbReference type="Proteomes" id="UP000655044"/>
    </source>
</evidence>
<protein>
    <submittedName>
        <fullName evidence="2">Uncharacterized protein</fullName>
    </submittedName>
</protein>
<comment type="caution">
    <text evidence="2">The sequence shown here is derived from an EMBL/GenBank/DDBJ whole genome shotgun (WGS) entry which is preliminary data.</text>
</comment>
<organism evidence="2 3">
    <name type="scientific">Planobispora rosea</name>
    <dbReference type="NCBI Taxonomy" id="35762"/>
    <lineage>
        <taxon>Bacteria</taxon>
        <taxon>Bacillati</taxon>
        <taxon>Actinomycetota</taxon>
        <taxon>Actinomycetes</taxon>
        <taxon>Streptosporangiales</taxon>
        <taxon>Streptosporangiaceae</taxon>
        <taxon>Planobispora</taxon>
    </lineage>
</organism>
<dbReference type="Proteomes" id="UP000655044">
    <property type="component" value="Unassembled WGS sequence"/>
</dbReference>
<evidence type="ECO:0000313" key="2">
    <source>
        <dbReference type="EMBL" id="GIH89178.1"/>
    </source>
</evidence>
<feature type="region of interest" description="Disordered" evidence="1">
    <location>
        <begin position="47"/>
        <end position="87"/>
    </location>
</feature>